<dbReference type="InterPro" id="IPR013196">
    <property type="entry name" value="HTH_11"/>
</dbReference>
<dbReference type="Pfam" id="PF02829">
    <property type="entry name" value="3H"/>
    <property type="match status" value="1"/>
</dbReference>
<feature type="domain" description="3H" evidence="2">
    <location>
        <begin position="74"/>
        <end position="169"/>
    </location>
</feature>
<dbReference type="Pfam" id="PF08279">
    <property type="entry name" value="HTH_11"/>
    <property type="match status" value="1"/>
</dbReference>
<dbReference type="AlphaFoldDB" id="A0A4U9XJ20"/>
<dbReference type="PANTHER" id="PTHR40068:SF1">
    <property type="entry name" value="TRANSCRIPTION REPRESSOR NIAR-RELATED"/>
    <property type="match status" value="1"/>
</dbReference>
<keyword evidence="1" id="KW-0533">Nickel</keyword>
<feature type="domain" description="Helix-turn-helix type 11" evidence="3">
    <location>
        <begin position="6"/>
        <end position="59"/>
    </location>
</feature>
<dbReference type="GO" id="GO:0046872">
    <property type="term" value="F:metal ion binding"/>
    <property type="evidence" value="ECO:0007669"/>
    <property type="project" value="UniProtKB-KW"/>
</dbReference>
<feature type="binding site" evidence="1">
    <location>
        <position position="144"/>
    </location>
    <ligand>
        <name>Ni(2+)</name>
        <dbReference type="ChEBI" id="CHEBI:49786"/>
    </ligand>
</feature>
<dbReference type="InterPro" id="IPR026043">
    <property type="entry name" value="NadR"/>
</dbReference>
<evidence type="ECO:0000313" key="5">
    <source>
        <dbReference type="Proteomes" id="UP000394068"/>
    </source>
</evidence>
<keyword evidence="1" id="KW-0479">Metal-binding</keyword>
<proteinExistence type="predicted"/>
<dbReference type="Gene3D" id="3.30.1340.20">
    <property type="entry name" value="3H domain"/>
    <property type="match status" value="1"/>
</dbReference>
<dbReference type="Gene3D" id="1.10.10.10">
    <property type="entry name" value="Winged helix-like DNA-binding domain superfamily/Winged helix DNA-binding domain"/>
    <property type="match status" value="1"/>
</dbReference>
<evidence type="ECO:0000259" key="2">
    <source>
        <dbReference type="Pfam" id="PF02829"/>
    </source>
</evidence>
<dbReference type="PANTHER" id="PTHR40068">
    <property type="entry name" value="TRANSCRIPTION REPRESSOR NIAR-RELATED"/>
    <property type="match status" value="1"/>
</dbReference>
<dbReference type="RefSeq" id="WP_077322065.1">
    <property type="nucleotide sequence ID" value="NZ_CABEHT010000001.1"/>
</dbReference>
<evidence type="ECO:0000313" key="4">
    <source>
        <dbReference type="EMBL" id="VTS12775.1"/>
    </source>
</evidence>
<feature type="binding site" evidence="1">
    <location>
        <position position="85"/>
    </location>
    <ligand>
        <name>Ni(2+)</name>
        <dbReference type="ChEBI" id="CHEBI:49786"/>
    </ligand>
</feature>
<accession>A0A4U9XJ20</accession>
<feature type="binding site" evidence="1">
    <location>
        <position position="77"/>
    </location>
    <ligand>
        <name>Ni(2+)</name>
        <dbReference type="ChEBI" id="CHEBI:49786"/>
    </ligand>
</feature>
<dbReference type="InterPro" id="IPR036390">
    <property type="entry name" value="WH_DNA-bd_sf"/>
</dbReference>
<dbReference type="InterPro" id="IPR035922">
    <property type="entry name" value="3H_dom_sf"/>
</dbReference>
<dbReference type="InterPro" id="IPR004173">
    <property type="entry name" value="3H_domain"/>
</dbReference>
<gene>
    <name evidence="4" type="primary">niaR</name>
    <name evidence="4" type="ORF">NCTC5386_00609</name>
</gene>
<dbReference type="EMBL" id="CABEHT010000001">
    <property type="protein sequence ID" value="VTS12775.1"/>
    <property type="molecule type" value="Genomic_DNA"/>
</dbReference>
<organism evidence="4 5">
    <name type="scientific">Streptococcus pseudoporcinus</name>
    <dbReference type="NCBI Taxonomy" id="361101"/>
    <lineage>
        <taxon>Bacteria</taxon>
        <taxon>Bacillati</taxon>
        <taxon>Bacillota</taxon>
        <taxon>Bacilli</taxon>
        <taxon>Lactobacillales</taxon>
        <taxon>Streptococcaceae</taxon>
        <taxon>Streptococcus</taxon>
    </lineage>
</organism>
<dbReference type="PIRSF" id="PIRSF037847">
    <property type="entry name" value="NiaR"/>
    <property type="match status" value="1"/>
</dbReference>
<dbReference type="SUPFAM" id="SSF46785">
    <property type="entry name" value="Winged helix' DNA-binding domain"/>
    <property type="match status" value="1"/>
</dbReference>
<evidence type="ECO:0000256" key="1">
    <source>
        <dbReference type="PIRSR" id="PIRSR037847-1"/>
    </source>
</evidence>
<evidence type="ECO:0000259" key="3">
    <source>
        <dbReference type="Pfam" id="PF08279"/>
    </source>
</evidence>
<feature type="binding site" evidence="1">
    <location>
        <position position="146"/>
    </location>
    <ligand>
        <name>Ni(2+)</name>
        <dbReference type="ChEBI" id="CHEBI:49786"/>
    </ligand>
</feature>
<dbReference type="SUPFAM" id="SSF75500">
    <property type="entry name" value="Putative transcriptional regulator TM1602, C-terminal domain"/>
    <property type="match status" value="1"/>
</dbReference>
<protein>
    <submittedName>
        <fullName evidence="4">Transcriptional regulator</fullName>
    </submittedName>
</protein>
<name>A0A4U9XJ20_9STRE</name>
<sequence length="172" mass="19239">MKADERRKTILEILEANQEPCSASQLAKKLEVSRQVIVGDIALLRALQNDIISTPKGYIMRQSLYSSDYTARLVCQHQNDQTFQELSIIVAHGGIVSTVEVEHPLYGMLTAPLNIKSQQDILDFMAKVDHSHAELLSSLTNGLHSHLVSCPDQRSFEKIKEELSAVGILYHD</sequence>
<dbReference type="InterPro" id="IPR036388">
    <property type="entry name" value="WH-like_DNA-bd_sf"/>
</dbReference>
<dbReference type="Proteomes" id="UP000394068">
    <property type="component" value="Unassembled WGS sequence"/>
</dbReference>
<reference evidence="4 5" key="1">
    <citation type="submission" date="2019-05" db="EMBL/GenBank/DDBJ databases">
        <authorList>
            <consortium name="Pathogen Informatics"/>
        </authorList>
    </citation>
    <scope>NUCLEOTIDE SEQUENCE [LARGE SCALE GENOMIC DNA]</scope>
    <source>
        <strain evidence="4 5">NCTC5386</strain>
    </source>
</reference>